<dbReference type="InterPro" id="IPR019734">
    <property type="entry name" value="TPR_rpt"/>
</dbReference>
<dbReference type="SUPFAM" id="SSF52540">
    <property type="entry name" value="P-loop containing nucleoside triphosphate hydrolases"/>
    <property type="match status" value="1"/>
</dbReference>
<evidence type="ECO:0000256" key="1">
    <source>
        <dbReference type="PROSITE-ProRule" id="PRU00339"/>
    </source>
</evidence>
<feature type="repeat" description="TPR" evidence="1">
    <location>
        <begin position="386"/>
        <end position="419"/>
    </location>
</feature>
<dbReference type="Pfam" id="PF13432">
    <property type="entry name" value="TPR_16"/>
    <property type="match status" value="2"/>
</dbReference>
<dbReference type="SMART" id="SM00028">
    <property type="entry name" value="TPR"/>
    <property type="match status" value="5"/>
</dbReference>
<protein>
    <submittedName>
        <fullName evidence="2">Type I phosphodiesterase/nucleotide pyrophosphatase</fullName>
    </submittedName>
</protein>
<evidence type="ECO:0000313" key="3">
    <source>
        <dbReference type="Proteomes" id="UP000243679"/>
    </source>
</evidence>
<reference evidence="2 3" key="1">
    <citation type="journal article" date="2017" name="ISME J.">
        <title>An acid-tolerant ammonia-oxidizing ?-proteobacterium from soil.</title>
        <authorList>
            <person name="Hayatsu M."/>
            <person name="Tago K."/>
            <person name="Uchiyama I."/>
            <person name="Toyoda A."/>
            <person name="Wang Y."/>
            <person name="Shimomura Y."/>
            <person name="Okubo T."/>
            <person name="Kurisu F."/>
            <person name="Hirono Y."/>
            <person name="Nonaka K."/>
            <person name="Akiyama H."/>
            <person name="Itoh T."/>
            <person name="Takami H."/>
        </authorList>
    </citation>
    <scope>NUCLEOTIDE SEQUENCE [LARGE SCALE GENOMIC DNA]</scope>
    <source>
        <strain evidence="2 3">TAO100</strain>
    </source>
</reference>
<dbReference type="Gene3D" id="1.25.40.10">
    <property type="entry name" value="Tetratricopeptide repeat domain"/>
    <property type="match status" value="3"/>
</dbReference>
<dbReference type="InterPro" id="IPR027417">
    <property type="entry name" value="P-loop_NTPase"/>
</dbReference>
<dbReference type="OrthoDB" id="9779418at2"/>
<dbReference type="PROSITE" id="PS50005">
    <property type="entry name" value="TPR"/>
    <property type="match status" value="2"/>
</dbReference>
<dbReference type="Gene3D" id="3.40.720.10">
    <property type="entry name" value="Alkaline Phosphatase, subunit A"/>
    <property type="match status" value="1"/>
</dbReference>
<proteinExistence type="predicted"/>
<dbReference type="SUPFAM" id="SSF53649">
    <property type="entry name" value="Alkaline phosphatase-like"/>
    <property type="match status" value="1"/>
</dbReference>
<dbReference type="Pfam" id="PF01663">
    <property type="entry name" value="Phosphodiest"/>
    <property type="match status" value="1"/>
</dbReference>
<keyword evidence="1" id="KW-0802">TPR repeat</keyword>
<feature type="repeat" description="TPR" evidence="1">
    <location>
        <begin position="454"/>
        <end position="487"/>
    </location>
</feature>
<dbReference type="PANTHER" id="PTHR12558:SF13">
    <property type="entry name" value="CELL DIVISION CYCLE PROTEIN 27 HOMOLOG"/>
    <property type="match status" value="1"/>
</dbReference>
<dbReference type="InterPro" id="IPR011990">
    <property type="entry name" value="TPR-like_helical_dom_sf"/>
</dbReference>
<dbReference type="InterPro" id="IPR002591">
    <property type="entry name" value="Phosphodiest/P_Trfase"/>
</dbReference>
<dbReference type="SUPFAM" id="SSF48452">
    <property type="entry name" value="TPR-like"/>
    <property type="match status" value="2"/>
</dbReference>
<dbReference type="Gene3D" id="3.40.50.300">
    <property type="entry name" value="P-loop containing nucleotide triphosphate hydrolases"/>
    <property type="match status" value="1"/>
</dbReference>
<keyword evidence="3" id="KW-1185">Reference proteome</keyword>
<accession>A0A1Q2SM21</accession>
<dbReference type="EMBL" id="AP014836">
    <property type="protein sequence ID" value="BAW80163.1"/>
    <property type="molecule type" value="Genomic_DNA"/>
</dbReference>
<evidence type="ECO:0000313" key="2">
    <source>
        <dbReference type="EMBL" id="BAW80163.1"/>
    </source>
</evidence>
<organism evidence="2 3">
    <name type="scientific">Candidatus Nitrosoglobus terrae</name>
    <dbReference type="NCBI Taxonomy" id="1630141"/>
    <lineage>
        <taxon>Bacteria</taxon>
        <taxon>Pseudomonadati</taxon>
        <taxon>Pseudomonadota</taxon>
        <taxon>Gammaproteobacteria</taxon>
        <taxon>Chromatiales</taxon>
        <taxon>Chromatiaceae</taxon>
        <taxon>Candidatus Nitrosoglobus</taxon>
    </lineage>
</organism>
<gene>
    <name evidence="2" type="ORF">TAO_0793</name>
</gene>
<name>A0A1Q2SM21_9GAMM</name>
<dbReference type="PANTHER" id="PTHR12558">
    <property type="entry name" value="CELL DIVISION CYCLE 16,23,27"/>
    <property type="match status" value="1"/>
</dbReference>
<dbReference type="KEGG" id="ntt:TAO_0793"/>
<dbReference type="Proteomes" id="UP000243679">
    <property type="component" value="Chromosome"/>
</dbReference>
<sequence>MAMKTFAEASSVHAAATWAMENQPWDLMAVYYDAIDHFCHGFMKYHPPRQAYIPEHDFEIYKDVVQNGYRYHDMMLARLLELAGEDTTVILVSDHGFHPDHNRPAEIPNEPAGPAIEHRDFGIFAMAGSSIKRDELIHGASLLDVAPTVLTLFGLPIGEDMDGKPLVQAFITMPEIDRIPSWDAVEGDAAMHPAEIQSDPLAEQAALQQLIALGYIDKLDDNHEQAIASTVQELRYNLARAYMDGDRHAEAAVILKELYTSAPDNHRFGVHLALCYRAMNSIRSLGVLVEKLYQRRIEQAHTAQEKLKEWNTRLAERKAELGNINKPAIELLEENERYEWLRLRGEALISVYDVEYLRGYVKMAEGDYRSALVHLSTAEKAEPHHPGLHLQIGEAYLRLRRYTDAERAFKKAAAIDSENAHVHLGLARSYLGRNRTNQAAEEAIRAISLTYHFPLAHYVLGLALVRLKHYDKAAEALEVAVAINPNFHQAHLRLARLYTQRLNKPERAAEHQRLMQAIRQATRRRRTTPQDAVTPAVPVISSAPPTTHLAIHRPAGEDNQPFITVVTGLPRTGTSMMMQMLAAGGLPMLTDGQRAADMDNPRGYYEYAPTTLLRTEHSWIKDAMGHSIKIVVQLLPFLPSEYQYRVIFMRRNLDEVLDSQRIMLEHLSHKAASIPPEQLRAVFQQQLRQIELWLVEQLNIRILFIDYGGVLQDPAATATAVKAFVGVNLKLDAMIPSVDPMLYRQRREILTSDKIPLTLQAG</sequence>
<dbReference type="AlphaFoldDB" id="A0A1Q2SM21"/>
<dbReference type="InterPro" id="IPR017850">
    <property type="entry name" value="Alkaline_phosphatase_core_sf"/>
</dbReference>